<gene>
    <name evidence="4" type="ORF">HMPREF2130_07025</name>
</gene>
<evidence type="ECO:0000256" key="2">
    <source>
        <dbReference type="SAM" id="Phobius"/>
    </source>
</evidence>
<sequence>MVIGPFLLPPMVFATLIGVLVLMLIGSLLKRLIDPQFDTWVGIALVATFLAARAGFVLRHWDSYQQNPLRFFYIWQGGFDSHWAIVAAVLSLFFLSAWRYRAIAAAALLVAGSAIYLAFSLTPKAASTQLADIQLVKLQDEAVNLAAHADDKVVLNLWATWCAPCHREMPMLQQAITDYPELQFYLINQGETETVVRDYLTRHDLQLQDSVVLDPTQAIASYYQTLGTPVTLFFNQNRLVATHVGEISAELLSDYVQAIKH</sequence>
<dbReference type="Pfam" id="PF01790">
    <property type="entry name" value="LGT"/>
    <property type="match status" value="1"/>
</dbReference>
<keyword evidence="1" id="KW-0676">Redox-active center</keyword>
<dbReference type="InterPro" id="IPR013766">
    <property type="entry name" value="Thioredoxin_domain"/>
</dbReference>
<keyword evidence="5" id="KW-1185">Reference proteome</keyword>
<dbReference type="EMBL" id="JRNI01000025">
    <property type="protein sequence ID" value="KGF30429.1"/>
    <property type="molecule type" value="Genomic_DNA"/>
</dbReference>
<dbReference type="CDD" id="cd02966">
    <property type="entry name" value="TlpA_like_family"/>
    <property type="match status" value="1"/>
</dbReference>
<protein>
    <recommendedName>
        <fullName evidence="3">Thioredoxin domain-containing protein</fullName>
    </recommendedName>
</protein>
<evidence type="ECO:0000256" key="1">
    <source>
        <dbReference type="ARBA" id="ARBA00023284"/>
    </source>
</evidence>
<reference evidence="4 5" key="1">
    <citation type="submission" date="2014-07" db="EMBL/GenBank/DDBJ databases">
        <authorList>
            <person name="McCorrison J."/>
            <person name="Sanka R."/>
            <person name="Torralba M."/>
            <person name="Gillis M."/>
            <person name="Haft D.H."/>
            <person name="Methe B."/>
            <person name="Sutton G."/>
            <person name="Nelson K.E."/>
        </authorList>
    </citation>
    <scope>NUCLEOTIDE SEQUENCE [LARGE SCALE GENOMIC DNA]</scope>
    <source>
        <strain evidence="4 5">DNF00040</strain>
    </source>
</reference>
<feature type="transmembrane region" description="Helical" evidence="2">
    <location>
        <begin position="41"/>
        <end position="61"/>
    </location>
</feature>
<dbReference type="PROSITE" id="PS51352">
    <property type="entry name" value="THIOREDOXIN_2"/>
    <property type="match status" value="1"/>
</dbReference>
<dbReference type="RefSeq" id="WP_036559472.1">
    <property type="nucleotide sequence ID" value="NZ_JRNI01000025.1"/>
</dbReference>
<keyword evidence="2" id="KW-0812">Transmembrane</keyword>
<feature type="domain" description="Thioredoxin" evidence="3">
    <location>
        <begin position="124"/>
        <end position="261"/>
    </location>
</feature>
<name>A0A096BB81_9BURK</name>
<dbReference type="InterPro" id="IPR017937">
    <property type="entry name" value="Thioredoxin_CS"/>
</dbReference>
<keyword evidence="2" id="KW-1133">Transmembrane helix</keyword>
<feature type="transmembrane region" description="Helical" evidence="2">
    <location>
        <begin position="102"/>
        <end position="119"/>
    </location>
</feature>
<accession>A0A096BB81</accession>
<organism evidence="4 5">
    <name type="scientific">Oligella urethralis DNF00040</name>
    <dbReference type="NCBI Taxonomy" id="1401065"/>
    <lineage>
        <taxon>Bacteria</taxon>
        <taxon>Pseudomonadati</taxon>
        <taxon>Pseudomonadota</taxon>
        <taxon>Betaproteobacteria</taxon>
        <taxon>Burkholderiales</taxon>
        <taxon>Alcaligenaceae</taxon>
        <taxon>Oligella</taxon>
    </lineage>
</organism>
<dbReference type="InterPro" id="IPR036249">
    <property type="entry name" value="Thioredoxin-like_sf"/>
</dbReference>
<dbReference type="GO" id="GO:0042158">
    <property type="term" value="P:lipoprotein biosynthetic process"/>
    <property type="evidence" value="ECO:0007669"/>
    <property type="project" value="InterPro"/>
</dbReference>
<dbReference type="PROSITE" id="PS00194">
    <property type="entry name" value="THIOREDOXIN_1"/>
    <property type="match status" value="1"/>
</dbReference>
<dbReference type="eggNOG" id="COG0526">
    <property type="taxonomic scope" value="Bacteria"/>
</dbReference>
<dbReference type="GO" id="GO:0016209">
    <property type="term" value="F:antioxidant activity"/>
    <property type="evidence" value="ECO:0007669"/>
    <property type="project" value="InterPro"/>
</dbReference>
<dbReference type="PANTHER" id="PTHR42852">
    <property type="entry name" value="THIOL:DISULFIDE INTERCHANGE PROTEIN DSBE"/>
    <property type="match status" value="1"/>
</dbReference>
<dbReference type="SUPFAM" id="SSF52833">
    <property type="entry name" value="Thioredoxin-like"/>
    <property type="match status" value="1"/>
</dbReference>
<dbReference type="InterPro" id="IPR001640">
    <property type="entry name" value="Lgt"/>
</dbReference>
<dbReference type="InterPro" id="IPR000866">
    <property type="entry name" value="AhpC/TSA"/>
</dbReference>
<dbReference type="GO" id="GO:0005886">
    <property type="term" value="C:plasma membrane"/>
    <property type="evidence" value="ECO:0007669"/>
    <property type="project" value="InterPro"/>
</dbReference>
<evidence type="ECO:0000259" key="3">
    <source>
        <dbReference type="PROSITE" id="PS51352"/>
    </source>
</evidence>
<dbReference type="InterPro" id="IPR050553">
    <property type="entry name" value="Thioredoxin_ResA/DsbE_sf"/>
</dbReference>
<dbReference type="Gene3D" id="3.40.30.10">
    <property type="entry name" value="Glutaredoxin"/>
    <property type="match status" value="1"/>
</dbReference>
<proteinExistence type="predicted"/>
<dbReference type="Pfam" id="PF00578">
    <property type="entry name" value="AhpC-TSA"/>
    <property type="match status" value="1"/>
</dbReference>
<evidence type="ECO:0000313" key="4">
    <source>
        <dbReference type="EMBL" id="KGF30429.1"/>
    </source>
</evidence>
<dbReference type="AlphaFoldDB" id="A0A096BB81"/>
<dbReference type="Proteomes" id="UP000029629">
    <property type="component" value="Unassembled WGS sequence"/>
</dbReference>
<keyword evidence="2" id="KW-0472">Membrane</keyword>
<feature type="transmembrane region" description="Helical" evidence="2">
    <location>
        <begin position="73"/>
        <end position="95"/>
    </location>
</feature>
<dbReference type="GO" id="GO:0015036">
    <property type="term" value="F:disulfide oxidoreductase activity"/>
    <property type="evidence" value="ECO:0007669"/>
    <property type="project" value="UniProtKB-ARBA"/>
</dbReference>
<dbReference type="PANTHER" id="PTHR42852:SF18">
    <property type="entry name" value="CHROMOSOME UNDETERMINED SCAFFOLD_47, WHOLE GENOME SHOTGUN SEQUENCE"/>
    <property type="match status" value="1"/>
</dbReference>
<dbReference type="GO" id="GO:0008961">
    <property type="term" value="F:phosphatidylglycerol-prolipoprotein diacylglyceryl transferase activity"/>
    <property type="evidence" value="ECO:0007669"/>
    <property type="project" value="InterPro"/>
</dbReference>
<dbReference type="OrthoDB" id="9811352at2"/>
<comment type="caution">
    <text evidence="4">The sequence shown here is derived from an EMBL/GenBank/DDBJ whole genome shotgun (WGS) entry which is preliminary data.</text>
</comment>
<evidence type="ECO:0000313" key="5">
    <source>
        <dbReference type="Proteomes" id="UP000029629"/>
    </source>
</evidence>
<feature type="transmembrane region" description="Helical" evidence="2">
    <location>
        <begin position="6"/>
        <end position="29"/>
    </location>
</feature>